<gene>
    <name evidence="6" type="ORF">DespoDRAFT_01090</name>
</gene>
<dbReference type="InterPro" id="IPR003593">
    <property type="entry name" value="AAA+_ATPase"/>
</dbReference>
<dbReference type="EMBL" id="CM001488">
    <property type="protein sequence ID" value="EIM63061.1"/>
    <property type="molecule type" value="Genomic_DNA"/>
</dbReference>
<dbReference type="GO" id="GO:0008233">
    <property type="term" value="F:peptidase activity"/>
    <property type="evidence" value="ECO:0007669"/>
    <property type="project" value="UniProtKB-KW"/>
</dbReference>
<evidence type="ECO:0000313" key="7">
    <source>
        <dbReference type="Proteomes" id="UP000005778"/>
    </source>
</evidence>
<dbReference type="Gene3D" id="3.40.50.300">
    <property type="entry name" value="P-loop containing nucleotide triphosphate hydrolases"/>
    <property type="match status" value="1"/>
</dbReference>
<reference evidence="6 7" key="2">
    <citation type="submission" date="2012-02" db="EMBL/GenBank/DDBJ databases">
        <title>Improved High-Quality Draft sequence of Desulfobacter postgatei 2ac9.</title>
        <authorList>
            <consortium name="US DOE Joint Genome Institute"/>
            <person name="Lucas S."/>
            <person name="Han J."/>
            <person name="Lapidus A."/>
            <person name="Cheng J.-F."/>
            <person name="Goodwin L."/>
            <person name="Pitluck S."/>
            <person name="Peters L."/>
            <person name="Ovchinnikova G."/>
            <person name="Held B."/>
            <person name="Detter J.C."/>
            <person name="Han C."/>
            <person name="Tapia R."/>
            <person name="Land M."/>
            <person name="Hauser L."/>
            <person name="Kyrpides N."/>
            <person name="Ivanova N."/>
            <person name="Pagani I."/>
            <person name="Orellana R."/>
            <person name="Lovley D."/>
            <person name="Woyke T."/>
        </authorList>
    </citation>
    <scope>NUCLEOTIDE SEQUENCE [LARGE SCALE GENOMIC DNA]</scope>
    <source>
        <strain evidence="6 7">2ac9</strain>
    </source>
</reference>
<dbReference type="Gene3D" id="1.10.8.60">
    <property type="match status" value="1"/>
</dbReference>
<keyword evidence="2" id="KW-0067">ATP-binding</keyword>
<dbReference type="SMART" id="SM01086">
    <property type="entry name" value="ClpB_D2-small"/>
    <property type="match status" value="1"/>
</dbReference>
<keyword evidence="1" id="KW-0547">Nucleotide-binding</keyword>
<name>I5B0P8_9BACT</name>
<dbReference type="AlphaFoldDB" id="I5B0P8"/>
<dbReference type="Pfam" id="PF10431">
    <property type="entry name" value="ClpB_D2-small"/>
    <property type="match status" value="1"/>
</dbReference>
<evidence type="ECO:0000313" key="6">
    <source>
        <dbReference type="EMBL" id="EIM63061.1"/>
    </source>
</evidence>
<organism evidence="6 7">
    <name type="scientific">Desulfobacter postgatei 2ac9</name>
    <dbReference type="NCBI Taxonomy" id="879212"/>
    <lineage>
        <taxon>Bacteria</taxon>
        <taxon>Pseudomonadati</taxon>
        <taxon>Thermodesulfobacteriota</taxon>
        <taxon>Desulfobacteria</taxon>
        <taxon>Desulfobacterales</taxon>
        <taxon>Desulfobacteraceae</taxon>
        <taxon>Desulfobacter</taxon>
    </lineage>
</organism>
<dbReference type="Pfam" id="PF07724">
    <property type="entry name" value="AAA_2"/>
    <property type="match status" value="1"/>
</dbReference>
<dbReference type="HOGENOM" id="CLU_014218_7_0_7"/>
<feature type="domain" description="AAA+ ATPase" evidence="4">
    <location>
        <begin position="113"/>
        <end position="226"/>
    </location>
</feature>
<dbReference type="InterPro" id="IPR019489">
    <property type="entry name" value="Clp_ATPase_C"/>
</dbReference>
<evidence type="ECO:0000256" key="3">
    <source>
        <dbReference type="ARBA" id="ARBA00023186"/>
    </source>
</evidence>
<dbReference type="PANTHER" id="PTHR48102:SF7">
    <property type="entry name" value="ATP-DEPENDENT CLP PROTEASE ATP-BINDING SUBUNIT CLPX-LIKE, MITOCHONDRIAL"/>
    <property type="match status" value="1"/>
</dbReference>
<accession>I5B0P8</accession>
<dbReference type="RefSeq" id="WP_004071980.1">
    <property type="nucleotide sequence ID" value="NZ_CM001488.1"/>
</dbReference>
<feature type="domain" description="Clp ATPase C-terminal" evidence="5">
    <location>
        <begin position="324"/>
        <end position="410"/>
    </location>
</feature>
<dbReference type="eggNOG" id="COG1219">
    <property type="taxonomic scope" value="Bacteria"/>
</dbReference>
<dbReference type="SMART" id="SM00382">
    <property type="entry name" value="AAA"/>
    <property type="match status" value="1"/>
</dbReference>
<dbReference type="InterPro" id="IPR050052">
    <property type="entry name" value="ATP-dep_Clp_protease_ClpX"/>
</dbReference>
<dbReference type="STRING" id="879212.DespoDRAFT_01090"/>
<evidence type="ECO:0000256" key="2">
    <source>
        <dbReference type="ARBA" id="ARBA00022840"/>
    </source>
</evidence>
<evidence type="ECO:0000259" key="5">
    <source>
        <dbReference type="SMART" id="SM01086"/>
    </source>
</evidence>
<dbReference type="GO" id="GO:0016887">
    <property type="term" value="F:ATP hydrolysis activity"/>
    <property type="evidence" value="ECO:0007669"/>
    <property type="project" value="InterPro"/>
</dbReference>
<dbReference type="OrthoDB" id="9804062at2"/>
<reference evidence="6 7" key="1">
    <citation type="submission" date="2011-09" db="EMBL/GenBank/DDBJ databases">
        <authorList>
            <consortium name="US DOE Joint Genome Institute (JGI-PGF)"/>
            <person name="Lucas S."/>
            <person name="Han J."/>
            <person name="Lapidus A."/>
            <person name="Cheng J.-F."/>
            <person name="Goodwin L."/>
            <person name="Pitluck S."/>
            <person name="Peters L."/>
            <person name="Land M.L."/>
            <person name="Hauser L."/>
            <person name="Orellana R."/>
            <person name="Lovley D."/>
            <person name="Woyke T.J."/>
        </authorList>
    </citation>
    <scope>NUCLEOTIDE SEQUENCE [LARGE SCALE GENOMIC DNA]</scope>
    <source>
        <strain evidence="6 7">2ac9</strain>
    </source>
</reference>
<dbReference type="GO" id="GO:0051603">
    <property type="term" value="P:proteolysis involved in protein catabolic process"/>
    <property type="evidence" value="ECO:0007669"/>
    <property type="project" value="TreeGrafter"/>
</dbReference>
<dbReference type="Proteomes" id="UP000005778">
    <property type="component" value="Chromosome"/>
</dbReference>
<dbReference type="InterPro" id="IPR027417">
    <property type="entry name" value="P-loop_NTPase"/>
</dbReference>
<dbReference type="PANTHER" id="PTHR48102">
    <property type="entry name" value="ATP-DEPENDENT CLP PROTEASE ATP-BINDING SUBUNIT CLPX-LIKE, MITOCHONDRIAL-RELATED"/>
    <property type="match status" value="1"/>
</dbReference>
<dbReference type="GO" id="GO:0005524">
    <property type="term" value="F:ATP binding"/>
    <property type="evidence" value="ECO:0007669"/>
    <property type="project" value="UniProtKB-KW"/>
</dbReference>
<dbReference type="InterPro" id="IPR003959">
    <property type="entry name" value="ATPase_AAA_core"/>
</dbReference>
<dbReference type="SUPFAM" id="SSF52540">
    <property type="entry name" value="P-loop containing nucleoside triphosphate hydrolases"/>
    <property type="match status" value="1"/>
</dbReference>
<keyword evidence="6" id="KW-0645">Protease</keyword>
<evidence type="ECO:0000259" key="4">
    <source>
        <dbReference type="SMART" id="SM00382"/>
    </source>
</evidence>
<keyword evidence="7" id="KW-1185">Reference proteome</keyword>
<keyword evidence="3" id="KW-0143">Chaperone</keyword>
<protein>
    <submittedName>
        <fullName evidence="6">ATP-dependent protease Clp, ATPase subunit</fullName>
    </submittedName>
</protein>
<keyword evidence="6" id="KW-0378">Hydrolase</keyword>
<proteinExistence type="predicted"/>
<sequence length="581" mass="65812">MTYHNDATGPDPKKIEKELGEFLNKKFGGSVKILTPSIQPQQEIITGTTPKSGKKKLIDFDIKPSELISYLDQYVVRQDKAKSVLATKICTHFNRIRHQETMNTEPFKITGNIKSNILLLGPTGIGKTYLIKLIAKKIGVPFVKADATKFSETGYVGGDVEDLIRDLVKEAKDDIELAECGIVYIDEVDKIAASPNVIGAQISRTGVQRALLKPMEETEVDLKVPHDPVSMMQELEAFQRTGKRTARRVNTANILFILSGAFSGLTDVVKKRLSKQAIGFSASLTHARKENELLKATRSEDLVEYGFESEFIGRIPVRCVLDELTQKDLYDILKMPNNPVILSKRLDFKSYGIDVVFTDEALEELASRANKENTGARGLVSVVEEALLPFEEKLPSQSVGQFAITKQVLITPELILNDLIQGNDKERYEAEYNHALALFSDYINDYITKNWKIFSIRHGLTLTQIRTKMLAQYYTAHVMEIEDAVKQVKKFYDNVKEMELEISRNYALNVVFEEDAADFLIQQFIEHNASTDEILSKIYTDFFDGLNLIREKTGKARFFLCKEALTDHENYLNDLIRKEIK</sequence>
<evidence type="ECO:0000256" key="1">
    <source>
        <dbReference type="ARBA" id="ARBA00022741"/>
    </source>
</evidence>